<evidence type="ECO:0000313" key="11">
    <source>
        <dbReference type="Proteomes" id="UP000799778"/>
    </source>
</evidence>
<feature type="compositionally biased region" description="Basic and acidic residues" evidence="8">
    <location>
        <begin position="86"/>
        <end position="96"/>
    </location>
</feature>
<reference evidence="10" key="1">
    <citation type="journal article" date="2020" name="Stud. Mycol.">
        <title>101 Dothideomycetes genomes: a test case for predicting lifestyles and emergence of pathogens.</title>
        <authorList>
            <person name="Haridas S."/>
            <person name="Albert R."/>
            <person name="Binder M."/>
            <person name="Bloem J."/>
            <person name="Labutti K."/>
            <person name="Salamov A."/>
            <person name="Andreopoulos B."/>
            <person name="Baker S."/>
            <person name="Barry K."/>
            <person name="Bills G."/>
            <person name="Bluhm B."/>
            <person name="Cannon C."/>
            <person name="Castanera R."/>
            <person name="Culley D."/>
            <person name="Daum C."/>
            <person name="Ezra D."/>
            <person name="Gonzalez J."/>
            <person name="Henrissat B."/>
            <person name="Kuo A."/>
            <person name="Liang C."/>
            <person name="Lipzen A."/>
            <person name="Lutzoni F."/>
            <person name="Magnuson J."/>
            <person name="Mondo S."/>
            <person name="Nolan M."/>
            <person name="Ohm R."/>
            <person name="Pangilinan J."/>
            <person name="Park H.-J."/>
            <person name="Ramirez L."/>
            <person name="Alfaro M."/>
            <person name="Sun H."/>
            <person name="Tritt A."/>
            <person name="Yoshinaga Y."/>
            <person name="Zwiers L.-H."/>
            <person name="Turgeon B."/>
            <person name="Goodwin S."/>
            <person name="Spatafora J."/>
            <person name="Crous P."/>
            <person name="Grigoriev I."/>
        </authorList>
    </citation>
    <scope>NUCLEOTIDE SEQUENCE</scope>
    <source>
        <strain evidence="10">CBS 175.79</strain>
    </source>
</reference>
<protein>
    <submittedName>
        <fullName evidence="10">GPI-anchor biosynthesis protein-like protein</fullName>
    </submittedName>
</protein>
<accession>A0A6A5XF53</accession>
<evidence type="ECO:0000256" key="3">
    <source>
        <dbReference type="ARBA" id="ARBA00022502"/>
    </source>
</evidence>
<keyword evidence="6 9" id="KW-1133">Transmembrane helix</keyword>
<proteinExistence type="predicted"/>
<dbReference type="OrthoDB" id="17366at2759"/>
<evidence type="ECO:0000256" key="6">
    <source>
        <dbReference type="ARBA" id="ARBA00022989"/>
    </source>
</evidence>
<keyword evidence="11" id="KW-1185">Reference proteome</keyword>
<feature type="transmembrane region" description="Helical" evidence="9">
    <location>
        <begin position="184"/>
        <end position="205"/>
    </location>
</feature>
<dbReference type="UniPathway" id="UPA00196"/>
<evidence type="ECO:0000256" key="9">
    <source>
        <dbReference type="SAM" id="Phobius"/>
    </source>
</evidence>
<feature type="transmembrane region" description="Helical" evidence="9">
    <location>
        <begin position="110"/>
        <end position="135"/>
    </location>
</feature>
<dbReference type="AlphaFoldDB" id="A0A6A5XF53"/>
<comment type="pathway">
    <text evidence="2">Glycolipid biosynthesis; glycosylphosphatidylinositol-anchor biosynthesis.</text>
</comment>
<name>A0A6A5XF53_9PLEO</name>
<evidence type="ECO:0000256" key="2">
    <source>
        <dbReference type="ARBA" id="ARBA00004687"/>
    </source>
</evidence>
<evidence type="ECO:0000256" key="8">
    <source>
        <dbReference type="SAM" id="MobiDB-lite"/>
    </source>
</evidence>
<evidence type="ECO:0000313" key="10">
    <source>
        <dbReference type="EMBL" id="KAF2011447.1"/>
    </source>
</evidence>
<dbReference type="GeneID" id="54286392"/>
<sequence>MATVVQEPARPRVPSAPIDILNTDLAKLYTHIHPVLLLSVYAFKFNSIVENPVTALSETLVAVGILQVVFSAICLPPTGGSATPLGDKRKPGEKKKGAPSPVASAVNGTVIPAFLALVLAIIAGIPILGVLLVLFGAPISTHWEHTALCAAHISFLTAIPLTYVHGVDGSTWREIVSLELPIDEVYGCLIGTMLGAWLGAVPIPLDWDREWQKWPITIVTGAYIGFAVGKSVGGTLLKGKTVLFG</sequence>
<gene>
    <name evidence="10" type="ORF">BU24DRAFT_426530</name>
</gene>
<dbReference type="RefSeq" id="XP_033379786.1">
    <property type="nucleotide sequence ID" value="XM_033528995.1"/>
</dbReference>
<organism evidence="10 11">
    <name type="scientific">Aaosphaeria arxii CBS 175.79</name>
    <dbReference type="NCBI Taxonomy" id="1450172"/>
    <lineage>
        <taxon>Eukaryota</taxon>
        <taxon>Fungi</taxon>
        <taxon>Dikarya</taxon>
        <taxon>Ascomycota</taxon>
        <taxon>Pezizomycotina</taxon>
        <taxon>Dothideomycetes</taxon>
        <taxon>Pleosporomycetidae</taxon>
        <taxon>Pleosporales</taxon>
        <taxon>Pleosporales incertae sedis</taxon>
        <taxon>Aaosphaeria</taxon>
    </lineage>
</organism>
<dbReference type="Proteomes" id="UP000799778">
    <property type="component" value="Unassembled WGS sequence"/>
</dbReference>
<dbReference type="InterPro" id="IPR009580">
    <property type="entry name" value="GPI_biosynthesis_protein_Pig-F"/>
</dbReference>
<evidence type="ECO:0000256" key="4">
    <source>
        <dbReference type="ARBA" id="ARBA00022692"/>
    </source>
</evidence>
<dbReference type="GO" id="GO:0006506">
    <property type="term" value="P:GPI anchor biosynthetic process"/>
    <property type="evidence" value="ECO:0007669"/>
    <property type="project" value="UniProtKB-UniPathway"/>
</dbReference>
<keyword evidence="4 9" id="KW-0812">Transmembrane</keyword>
<keyword evidence="3" id="KW-0337">GPI-anchor biosynthesis</keyword>
<evidence type="ECO:0000256" key="1">
    <source>
        <dbReference type="ARBA" id="ARBA00004477"/>
    </source>
</evidence>
<dbReference type="GO" id="GO:0005789">
    <property type="term" value="C:endoplasmic reticulum membrane"/>
    <property type="evidence" value="ECO:0007669"/>
    <property type="project" value="UniProtKB-SubCell"/>
</dbReference>
<evidence type="ECO:0000256" key="5">
    <source>
        <dbReference type="ARBA" id="ARBA00022824"/>
    </source>
</evidence>
<keyword evidence="5" id="KW-0256">Endoplasmic reticulum</keyword>
<dbReference type="EMBL" id="ML978074">
    <property type="protein sequence ID" value="KAF2011447.1"/>
    <property type="molecule type" value="Genomic_DNA"/>
</dbReference>
<feature type="transmembrane region" description="Helical" evidence="9">
    <location>
        <begin position="147"/>
        <end position="164"/>
    </location>
</feature>
<keyword evidence="7 9" id="KW-0472">Membrane</keyword>
<dbReference type="Pfam" id="PF06699">
    <property type="entry name" value="PIG-F"/>
    <property type="match status" value="1"/>
</dbReference>
<comment type="subcellular location">
    <subcellularLocation>
        <location evidence="1">Endoplasmic reticulum membrane</location>
        <topology evidence="1">Multi-pass membrane protein</topology>
    </subcellularLocation>
</comment>
<evidence type="ECO:0000256" key="7">
    <source>
        <dbReference type="ARBA" id="ARBA00023136"/>
    </source>
</evidence>
<feature type="region of interest" description="Disordered" evidence="8">
    <location>
        <begin position="83"/>
        <end position="102"/>
    </location>
</feature>